<comment type="caution">
    <text evidence="6">The sequence shown here is derived from an EMBL/GenBank/DDBJ whole genome shotgun (WGS) entry which is preliminary data.</text>
</comment>
<evidence type="ECO:0000256" key="1">
    <source>
        <dbReference type="ARBA" id="ARBA00022723"/>
    </source>
</evidence>
<name>A0A7D9DWW0_PARCT</name>
<keyword evidence="1" id="KW-0479">Metal-binding</keyword>
<dbReference type="InterPro" id="IPR006612">
    <property type="entry name" value="THAP_Znf"/>
</dbReference>
<organism evidence="6 7">
    <name type="scientific">Paramuricea clavata</name>
    <name type="common">Red gorgonian</name>
    <name type="synonym">Violescent sea-whip</name>
    <dbReference type="NCBI Taxonomy" id="317549"/>
    <lineage>
        <taxon>Eukaryota</taxon>
        <taxon>Metazoa</taxon>
        <taxon>Cnidaria</taxon>
        <taxon>Anthozoa</taxon>
        <taxon>Octocorallia</taxon>
        <taxon>Malacalcyonacea</taxon>
        <taxon>Plexauridae</taxon>
        <taxon>Paramuricea</taxon>
    </lineage>
</organism>
<keyword evidence="4" id="KW-0238">DNA-binding</keyword>
<evidence type="ECO:0000313" key="6">
    <source>
        <dbReference type="EMBL" id="CAB3994687.1"/>
    </source>
</evidence>
<feature type="domain" description="THAP-type" evidence="5">
    <location>
        <begin position="111"/>
        <end position="169"/>
    </location>
</feature>
<dbReference type="AlphaFoldDB" id="A0A7D9DWW0"/>
<keyword evidence="2" id="KW-0863">Zinc-finger</keyword>
<protein>
    <submittedName>
        <fullName evidence="6">Transposable element P transposase</fullName>
    </submittedName>
</protein>
<dbReference type="EMBL" id="CACRXK020002516">
    <property type="protein sequence ID" value="CAB3994687.1"/>
    <property type="molecule type" value="Genomic_DNA"/>
</dbReference>
<keyword evidence="7" id="KW-1185">Reference proteome</keyword>
<evidence type="ECO:0000256" key="4">
    <source>
        <dbReference type="ARBA" id="ARBA00023125"/>
    </source>
</evidence>
<evidence type="ECO:0000259" key="5">
    <source>
        <dbReference type="Pfam" id="PF05485"/>
    </source>
</evidence>
<dbReference type="Proteomes" id="UP001152795">
    <property type="component" value="Unassembled WGS sequence"/>
</dbReference>
<proteinExistence type="predicted"/>
<accession>A0A7D9DWW0</accession>
<dbReference type="GO" id="GO:0003677">
    <property type="term" value="F:DNA binding"/>
    <property type="evidence" value="ECO:0007669"/>
    <property type="project" value="UniProtKB-KW"/>
</dbReference>
<dbReference type="Pfam" id="PF05485">
    <property type="entry name" value="THAP"/>
    <property type="match status" value="1"/>
</dbReference>
<evidence type="ECO:0000313" key="7">
    <source>
        <dbReference type="Proteomes" id="UP001152795"/>
    </source>
</evidence>
<evidence type="ECO:0000256" key="3">
    <source>
        <dbReference type="ARBA" id="ARBA00022833"/>
    </source>
</evidence>
<reference evidence="6" key="1">
    <citation type="submission" date="2020-04" db="EMBL/GenBank/DDBJ databases">
        <authorList>
            <person name="Alioto T."/>
            <person name="Alioto T."/>
            <person name="Gomez Garrido J."/>
        </authorList>
    </citation>
    <scope>NUCLEOTIDE SEQUENCE</scope>
    <source>
        <strain evidence="6">A484AB</strain>
    </source>
</reference>
<keyword evidence="3" id="KW-0862">Zinc</keyword>
<dbReference type="GO" id="GO:0008270">
    <property type="term" value="F:zinc ion binding"/>
    <property type="evidence" value="ECO:0007669"/>
    <property type="project" value="UniProtKB-KW"/>
</dbReference>
<sequence length="343" mass="39736">MSGKHYNRNVRSHKVVYEALVRLLFQQYLESLTPAERDETVSLIENLAETFPSEDYLPQVMSENFGKLEMAIAMISKSEADKKTTFALWLNYIQMLPCPRVGDGQETKASKEIARKEWLHVILRTREMTPELKQRINKNKIFLCERHFKAELISDHGKRKLLETGAVPTENLPLKSHETKPSTRWVLERQQEAGPSTSASPPVAVEKKETFEEFCSNVKGVTLDPWSITACTNDEMRIELQDSKYSISKFVLIIDSCLHFSLHVYNWLLPDDHKMYSSRRRRMNSAEIAELLLSLHNGEFKICKGLRQNEYLNSIAKDVDTSHQSFAILYQQALVWIQITELW</sequence>
<gene>
    <name evidence="6" type="ORF">PACLA_8A073455</name>
</gene>
<evidence type="ECO:0000256" key="2">
    <source>
        <dbReference type="ARBA" id="ARBA00022771"/>
    </source>
</evidence>
<dbReference type="OrthoDB" id="5965425at2759"/>